<gene>
    <name evidence="5" type="ORF">AB6A40_006128</name>
</gene>
<feature type="region of interest" description="Disordered" evidence="3">
    <location>
        <begin position="124"/>
        <end position="143"/>
    </location>
</feature>
<feature type="compositionally biased region" description="Basic and acidic residues" evidence="3">
    <location>
        <begin position="269"/>
        <end position="279"/>
    </location>
</feature>
<feature type="region of interest" description="Disordered" evidence="3">
    <location>
        <begin position="239"/>
        <end position="436"/>
    </location>
</feature>
<dbReference type="PANTHER" id="PTHR31938">
    <property type="entry name" value="NUCLEAR SPECKLE SPLICING REGULATORY PROTEIN 1"/>
    <property type="match status" value="1"/>
</dbReference>
<evidence type="ECO:0000256" key="3">
    <source>
        <dbReference type="SAM" id="MobiDB-lite"/>
    </source>
</evidence>
<evidence type="ECO:0000256" key="2">
    <source>
        <dbReference type="ARBA" id="ARBA00023054"/>
    </source>
</evidence>
<keyword evidence="6" id="KW-1185">Reference proteome</keyword>
<feature type="compositionally biased region" description="Polar residues" evidence="3">
    <location>
        <begin position="297"/>
        <end position="307"/>
    </location>
</feature>
<feature type="compositionally biased region" description="Basic and acidic residues" evidence="3">
    <location>
        <begin position="308"/>
        <end position="349"/>
    </location>
</feature>
<keyword evidence="2" id="KW-0175">Coiled coil</keyword>
<evidence type="ECO:0000256" key="1">
    <source>
        <dbReference type="ARBA" id="ARBA00010126"/>
    </source>
</evidence>
<evidence type="ECO:0000313" key="6">
    <source>
        <dbReference type="Proteomes" id="UP001608902"/>
    </source>
</evidence>
<comment type="similarity">
    <text evidence="1">Belongs to the NSRP1 family.</text>
</comment>
<sequence length="472" mass="55435">MAEPVKKQYGLILKKNKPALFERAIQSTAASAFADSDDDDNNEAQVGSSERPSASTLRVRAQTQRLYERALAENPSVFEYDSIYDELQMKKNEKISEQKTADDQRKSKYAEKIIKAHKRRVLENELREDRKQQKEREAEAGKFDDRETFVTGAYRKQMEELEKLRLQEAMENRLDELTAVEKQKGGMWQGGFYRTLLSDLAREVEPVKKEETEMDVKDEHVDGSARMIKMLRDGQSSFENDVFGSDFNKPEKAKVSSKKSACSSDSDEERSPSEPRLDALRPGINILSRPKKPTKAEQLSSRFTPTRSDSDDSDKERIERRDVPHSSRQATRHDEKRGDRRHHKTEERNRRRHGSGDSVGRDSSRKERSRRRSQDERDKERDRDRVRSRKDEKKEKDDSRRERRHSKKEEKNGKEKMADEIESDKMKTEPSKEERLKTVKKLLAHRNDEKQIEEYRQRYFQRKADHTLVIPM</sequence>
<feature type="region of interest" description="Disordered" evidence="3">
    <location>
        <begin position="30"/>
        <end position="60"/>
    </location>
</feature>
<evidence type="ECO:0000313" key="5">
    <source>
        <dbReference type="EMBL" id="MFH4979419.1"/>
    </source>
</evidence>
<dbReference type="AlphaFoldDB" id="A0ABD6EMP2"/>
<dbReference type="Proteomes" id="UP001608902">
    <property type="component" value="Unassembled WGS sequence"/>
</dbReference>
<organism evidence="5 6">
    <name type="scientific">Gnathostoma spinigerum</name>
    <dbReference type="NCBI Taxonomy" id="75299"/>
    <lineage>
        <taxon>Eukaryota</taxon>
        <taxon>Metazoa</taxon>
        <taxon>Ecdysozoa</taxon>
        <taxon>Nematoda</taxon>
        <taxon>Chromadorea</taxon>
        <taxon>Rhabditida</taxon>
        <taxon>Spirurina</taxon>
        <taxon>Gnathostomatomorpha</taxon>
        <taxon>Gnathostomatoidea</taxon>
        <taxon>Gnathostomatidae</taxon>
        <taxon>Gnathostoma</taxon>
    </lineage>
</organism>
<dbReference type="EMBL" id="JBGFUD010004173">
    <property type="protein sequence ID" value="MFH4979419.1"/>
    <property type="molecule type" value="Genomic_DNA"/>
</dbReference>
<dbReference type="PANTHER" id="PTHR31938:SF4">
    <property type="entry name" value="NUCLEAR SPECKLE SPLICING REGULATORY PROTEIN 1"/>
    <property type="match status" value="1"/>
</dbReference>
<protein>
    <recommendedName>
        <fullName evidence="4">Nuclear speckle splicing regulatory protein 1 N-terminal domain-containing protein</fullName>
    </recommendedName>
</protein>
<dbReference type="InterPro" id="IPR042816">
    <property type="entry name" value="Nsrp1"/>
</dbReference>
<accession>A0ABD6EMP2</accession>
<reference evidence="5 6" key="1">
    <citation type="submission" date="2024-08" db="EMBL/GenBank/DDBJ databases">
        <title>Gnathostoma spinigerum genome.</title>
        <authorList>
            <person name="Gonzalez-Bertolin B."/>
            <person name="Monzon S."/>
            <person name="Zaballos A."/>
            <person name="Jimenez P."/>
            <person name="Dekumyoy P."/>
            <person name="Varona S."/>
            <person name="Cuesta I."/>
            <person name="Sumanam S."/>
            <person name="Adisakwattana P."/>
            <person name="Gasser R.B."/>
            <person name="Hernandez-Gonzalez A."/>
            <person name="Young N.D."/>
            <person name="Perteguer M.J."/>
        </authorList>
    </citation>
    <scope>NUCLEOTIDE SEQUENCE [LARGE SCALE GENOMIC DNA]</scope>
    <source>
        <strain evidence="5">AL3</strain>
        <tissue evidence="5">Liver</tissue>
    </source>
</reference>
<evidence type="ECO:0000259" key="4">
    <source>
        <dbReference type="Pfam" id="PF09745"/>
    </source>
</evidence>
<proteinExistence type="inferred from homology"/>
<name>A0ABD6EMP2_9BILA</name>
<comment type="caution">
    <text evidence="5">The sequence shown here is derived from an EMBL/GenBank/DDBJ whole genome shotgun (WGS) entry which is preliminary data.</text>
</comment>
<feature type="compositionally biased region" description="Basic and acidic residues" evidence="3">
    <location>
        <begin position="359"/>
        <end position="436"/>
    </location>
</feature>
<dbReference type="InterPro" id="IPR018612">
    <property type="entry name" value="NSRP1_N"/>
</dbReference>
<feature type="compositionally biased region" description="Polar residues" evidence="3">
    <location>
        <begin position="45"/>
        <end position="60"/>
    </location>
</feature>
<feature type="domain" description="Nuclear speckle splicing regulatory protein 1 N-terminal" evidence="4">
    <location>
        <begin position="65"/>
        <end position="182"/>
    </location>
</feature>
<dbReference type="Pfam" id="PF09745">
    <property type="entry name" value="NSRP1_N"/>
    <property type="match status" value="1"/>
</dbReference>